<protein>
    <recommendedName>
        <fullName evidence="2">DUF1990 domain-containing protein</fullName>
    </recommendedName>
</protein>
<feature type="compositionally biased region" description="Basic residues" evidence="1">
    <location>
        <begin position="15"/>
        <end position="25"/>
    </location>
</feature>
<dbReference type="PANTHER" id="PTHR34202">
    <property type="entry name" value="UPF0548 PROTEIN"/>
    <property type="match status" value="1"/>
</dbReference>
<dbReference type="Proteomes" id="UP000007517">
    <property type="component" value="Chromosome"/>
</dbReference>
<evidence type="ECO:0000259" key="2">
    <source>
        <dbReference type="Pfam" id="PF09348"/>
    </source>
</evidence>
<gene>
    <name evidence="3" type="ordered locus">BLASA_0923</name>
</gene>
<name>H6RTL5_BLASD</name>
<dbReference type="STRING" id="1146883.BLASA_0923"/>
<dbReference type="HOGENOM" id="CLU_080841_1_0_11"/>
<accession>H6RTL5</accession>
<reference evidence="3 4" key="1">
    <citation type="journal article" date="2012" name="J. Bacteriol.">
        <title>Genome Sequence of Blastococcus saxobsidens DD2, a Stone-Inhabiting Bacterium.</title>
        <authorList>
            <person name="Chouaia B."/>
            <person name="Crotti E."/>
            <person name="Brusetti L."/>
            <person name="Daffonchio D."/>
            <person name="Essoussi I."/>
            <person name="Nouioui I."/>
            <person name="Sbissi I."/>
            <person name="Ghodhbane-Gtari F."/>
            <person name="Gtari M."/>
            <person name="Vacherie B."/>
            <person name="Barbe V."/>
            <person name="Medigue C."/>
            <person name="Gury J."/>
            <person name="Pujic P."/>
            <person name="Normand P."/>
        </authorList>
    </citation>
    <scope>NUCLEOTIDE SEQUENCE [LARGE SCALE GENOMIC DNA]</scope>
    <source>
        <strain evidence="3 4">DD2</strain>
    </source>
</reference>
<proteinExistence type="predicted"/>
<dbReference type="OrthoDB" id="120660at2"/>
<dbReference type="AlphaFoldDB" id="H6RTL5"/>
<sequence>MRCRPGLLAGPAAPARRRRGIRGRARGPAGPLAPGPTTGQEDAPTGRLPDVGLLRATDPAVLAGAPFTYAEVGATGDAALPVGYHHAEHRTVVGSGRAAFERAAAAVFDWRAQRGVGLRVCADGPASTPGTVVVLTAGLPRLGYDIPCRVVWAGTDGDECGFSYGTLPGHPESGEERFTVRLTPDGDVHYEIRVFFRLASPAARLAGPLGLALQRLATARYGAAIRRAARG</sequence>
<dbReference type="PANTHER" id="PTHR34202:SF1">
    <property type="entry name" value="UPF0548 PROTEIN"/>
    <property type="match status" value="1"/>
</dbReference>
<feature type="domain" description="DUF1990" evidence="2">
    <location>
        <begin position="68"/>
        <end position="223"/>
    </location>
</feature>
<dbReference type="Pfam" id="PF09348">
    <property type="entry name" value="DUF1990"/>
    <property type="match status" value="1"/>
</dbReference>
<keyword evidence="4" id="KW-1185">Reference proteome</keyword>
<dbReference type="eggNOG" id="COG4762">
    <property type="taxonomic scope" value="Bacteria"/>
</dbReference>
<feature type="compositionally biased region" description="Low complexity" evidence="1">
    <location>
        <begin position="26"/>
        <end position="36"/>
    </location>
</feature>
<dbReference type="KEGG" id="bsd:BLASA_0923"/>
<reference evidence="4" key="2">
    <citation type="submission" date="2012-02" db="EMBL/GenBank/DDBJ databases">
        <title>Complete genome sequence of Blastococcus saxobsidens strain DD2.</title>
        <authorList>
            <person name="Genoscope."/>
        </authorList>
    </citation>
    <scope>NUCLEOTIDE SEQUENCE [LARGE SCALE GENOMIC DNA]</scope>
    <source>
        <strain evidence="4">DD2</strain>
    </source>
</reference>
<evidence type="ECO:0000313" key="3">
    <source>
        <dbReference type="EMBL" id="CCG01873.1"/>
    </source>
</evidence>
<evidence type="ECO:0000256" key="1">
    <source>
        <dbReference type="SAM" id="MobiDB-lite"/>
    </source>
</evidence>
<dbReference type="EMBL" id="FO117623">
    <property type="protein sequence ID" value="CCG01873.1"/>
    <property type="molecule type" value="Genomic_DNA"/>
</dbReference>
<feature type="compositionally biased region" description="Low complexity" evidence="1">
    <location>
        <begin position="1"/>
        <end position="14"/>
    </location>
</feature>
<dbReference type="InterPro" id="IPR018960">
    <property type="entry name" value="DUF1990"/>
</dbReference>
<evidence type="ECO:0000313" key="4">
    <source>
        <dbReference type="Proteomes" id="UP000007517"/>
    </source>
</evidence>
<feature type="region of interest" description="Disordered" evidence="1">
    <location>
        <begin position="1"/>
        <end position="51"/>
    </location>
</feature>
<organism evidence="3 4">
    <name type="scientific">Blastococcus saxobsidens (strain DD2)</name>
    <dbReference type="NCBI Taxonomy" id="1146883"/>
    <lineage>
        <taxon>Bacteria</taxon>
        <taxon>Bacillati</taxon>
        <taxon>Actinomycetota</taxon>
        <taxon>Actinomycetes</taxon>
        <taxon>Geodermatophilales</taxon>
        <taxon>Geodermatophilaceae</taxon>
        <taxon>Blastococcus</taxon>
    </lineage>
</organism>